<evidence type="ECO:0000256" key="4">
    <source>
        <dbReference type="ARBA" id="ARBA00023212"/>
    </source>
</evidence>
<feature type="coiled-coil region" evidence="6">
    <location>
        <begin position="233"/>
        <end position="285"/>
    </location>
</feature>
<evidence type="ECO:0000256" key="6">
    <source>
        <dbReference type="SAM" id="Coils"/>
    </source>
</evidence>
<keyword evidence="4" id="KW-0206">Cytoskeleton</keyword>
<evidence type="ECO:0000256" key="2">
    <source>
        <dbReference type="ARBA" id="ARBA00004316"/>
    </source>
</evidence>
<dbReference type="STRING" id="67801.A0A1B0BP74"/>
<dbReference type="PROSITE" id="PS50096">
    <property type="entry name" value="IQ"/>
    <property type="match status" value="1"/>
</dbReference>
<proteinExistence type="predicted"/>
<evidence type="ECO:0000256" key="1">
    <source>
        <dbReference type="ARBA" id="ARBA00004245"/>
    </source>
</evidence>
<dbReference type="InterPro" id="IPR042618">
    <property type="entry name" value="IQCG"/>
</dbReference>
<dbReference type="PANTHER" id="PTHR14871">
    <property type="entry name" value="DYNEIN REGULATORY COMPLEX PROTEIN 9"/>
    <property type="match status" value="1"/>
</dbReference>
<dbReference type="GO" id="GO:0031514">
    <property type="term" value="C:motile cilium"/>
    <property type="evidence" value="ECO:0007669"/>
    <property type="project" value="TreeGrafter"/>
</dbReference>
<dbReference type="CDD" id="cd23766">
    <property type="entry name" value="IQCG"/>
    <property type="match status" value="1"/>
</dbReference>
<dbReference type="EMBL" id="JXJN01017828">
    <property type="status" value="NOT_ANNOTATED_CDS"/>
    <property type="molecule type" value="Genomic_DNA"/>
</dbReference>
<dbReference type="VEuPathDB" id="VectorBase:GPPI036179"/>
<keyword evidence="5" id="KW-0966">Cell projection</keyword>
<dbReference type="PANTHER" id="PTHR14871:SF1">
    <property type="entry name" value="DYNEIN REGULATORY COMPLEX PROTEIN 9"/>
    <property type="match status" value="1"/>
</dbReference>
<evidence type="ECO:0000256" key="3">
    <source>
        <dbReference type="ARBA" id="ARBA00022490"/>
    </source>
</evidence>
<keyword evidence="6" id="KW-0175">Coiled coil</keyword>
<protein>
    <submittedName>
        <fullName evidence="7">Uncharacterized protein</fullName>
    </submittedName>
</protein>
<evidence type="ECO:0000313" key="8">
    <source>
        <dbReference type="Proteomes" id="UP000092460"/>
    </source>
</evidence>
<comment type="subcellular location">
    <subcellularLocation>
        <location evidence="2">Cell projection</location>
    </subcellularLocation>
    <subcellularLocation>
        <location evidence="1">Cytoplasm</location>
        <location evidence="1">Cytoskeleton</location>
    </subcellularLocation>
</comment>
<evidence type="ECO:0000256" key="5">
    <source>
        <dbReference type="ARBA" id="ARBA00023273"/>
    </source>
</evidence>
<reference evidence="7" key="2">
    <citation type="submission" date="2020-05" db="UniProtKB">
        <authorList>
            <consortium name="EnsemblMetazoa"/>
        </authorList>
    </citation>
    <scope>IDENTIFICATION</scope>
    <source>
        <strain evidence="7">IAEA</strain>
    </source>
</reference>
<keyword evidence="8" id="KW-1185">Reference proteome</keyword>
<name>A0A1B0BP74_9MUSC</name>
<dbReference type="GO" id="GO:0005856">
    <property type="term" value="C:cytoskeleton"/>
    <property type="evidence" value="ECO:0007669"/>
    <property type="project" value="UniProtKB-SubCell"/>
</dbReference>
<dbReference type="GO" id="GO:0005737">
    <property type="term" value="C:cytoplasm"/>
    <property type="evidence" value="ECO:0007669"/>
    <property type="project" value="TreeGrafter"/>
</dbReference>
<dbReference type="EnsemblMetazoa" id="GPPI036179-RA">
    <property type="protein sequence ID" value="GPPI036179-PA"/>
    <property type="gene ID" value="GPPI036179"/>
</dbReference>
<dbReference type="Proteomes" id="UP000092460">
    <property type="component" value="Unassembled WGS sequence"/>
</dbReference>
<accession>A0A1B0BP74</accession>
<sequence length="351" mass="41901">MPDKIESENNFCLSYDKLKIFKFGLLANVYSETNKQLKIFQNGKHLNNKQISIYRKLSVQDNDNNDKNAKKIQLSEKLLTDINMDKVLDNLQEIYTIAVNELQKDSKDTLETIRIVAAIESFKYNNKNLEEIMETFRLNKTNIETIKQQIIEEQEEGKKKLEENGEKIRNLRHELLSIELLHSMEMKLLTKWGMNRETQAHIVSEKQQNSLIQQLIDVKKKMTQEERLIGEIGNCYENQIVSLNEQVSQWEQKYRKEMQNILLEIQEIMNQITELQENHENYREICKEHIAFVEDYLKCKEEEERLHEEQCYRIRCAVRLQAWWRGVMVRRGLGPYRKKSKKGKRSKSKKK</sequence>
<dbReference type="GO" id="GO:0044782">
    <property type="term" value="P:cilium organization"/>
    <property type="evidence" value="ECO:0007669"/>
    <property type="project" value="TreeGrafter"/>
</dbReference>
<keyword evidence="3" id="KW-0963">Cytoplasm</keyword>
<organism evidence="7 8">
    <name type="scientific">Glossina palpalis gambiensis</name>
    <dbReference type="NCBI Taxonomy" id="67801"/>
    <lineage>
        <taxon>Eukaryota</taxon>
        <taxon>Metazoa</taxon>
        <taxon>Ecdysozoa</taxon>
        <taxon>Arthropoda</taxon>
        <taxon>Hexapoda</taxon>
        <taxon>Insecta</taxon>
        <taxon>Pterygota</taxon>
        <taxon>Neoptera</taxon>
        <taxon>Endopterygota</taxon>
        <taxon>Diptera</taxon>
        <taxon>Brachycera</taxon>
        <taxon>Muscomorpha</taxon>
        <taxon>Hippoboscoidea</taxon>
        <taxon>Glossinidae</taxon>
        <taxon>Glossina</taxon>
    </lineage>
</organism>
<evidence type="ECO:0000313" key="7">
    <source>
        <dbReference type="EnsemblMetazoa" id="GPPI036179-PA"/>
    </source>
</evidence>
<dbReference type="AlphaFoldDB" id="A0A1B0BP74"/>
<reference evidence="8" key="1">
    <citation type="submission" date="2015-01" db="EMBL/GenBank/DDBJ databases">
        <authorList>
            <person name="Aksoy S."/>
            <person name="Warren W."/>
            <person name="Wilson R.K."/>
        </authorList>
    </citation>
    <scope>NUCLEOTIDE SEQUENCE [LARGE SCALE GENOMIC DNA]</scope>
    <source>
        <strain evidence="8">IAEA</strain>
    </source>
</reference>